<dbReference type="InterPro" id="IPR000030">
    <property type="entry name" value="PPE_dom"/>
</dbReference>
<feature type="compositionally biased region" description="Low complexity" evidence="2">
    <location>
        <begin position="202"/>
        <end position="219"/>
    </location>
</feature>
<dbReference type="Gene3D" id="1.20.1260.20">
    <property type="entry name" value="PPE superfamily"/>
    <property type="match status" value="1"/>
</dbReference>
<dbReference type="InterPro" id="IPR038332">
    <property type="entry name" value="PPE_sf"/>
</dbReference>
<dbReference type="AlphaFoldDB" id="A0A7K0DR47"/>
<evidence type="ECO:0000259" key="3">
    <source>
        <dbReference type="Pfam" id="PF00823"/>
    </source>
</evidence>
<evidence type="ECO:0000256" key="2">
    <source>
        <dbReference type="SAM" id="MobiDB-lite"/>
    </source>
</evidence>
<evidence type="ECO:0000313" key="4">
    <source>
        <dbReference type="EMBL" id="MQY28240.1"/>
    </source>
</evidence>
<protein>
    <recommendedName>
        <fullName evidence="3">PPE domain-containing protein</fullName>
    </recommendedName>
</protein>
<feature type="compositionally biased region" description="Low complexity" evidence="2">
    <location>
        <begin position="229"/>
        <end position="253"/>
    </location>
</feature>
<name>A0A7K0DR47_9NOCA</name>
<dbReference type="OrthoDB" id="4535915at2"/>
<dbReference type="RefSeq" id="WP_153344055.1">
    <property type="nucleotide sequence ID" value="NZ_WEGI01000008.1"/>
</dbReference>
<dbReference type="Proteomes" id="UP000431401">
    <property type="component" value="Unassembled WGS sequence"/>
</dbReference>
<feature type="compositionally biased region" description="Polar residues" evidence="2">
    <location>
        <begin position="292"/>
        <end position="301"/>
    </location>
</feature>
<feature type="region of interest" description="Disordered" evidence="2">
    <location>
        <begin position="169"/>
        <end position="384"/>
    </location>
</feature>
<dbReference type="EMBL" id="WEGI01000008">
    <property type="protein sequence ID" value="MQY28240.1"/>
    <property type="molecule type" value="Genomic_DNA"/>
</dbReference>
<keyword evidence="5" id="KW-1185">Reference proteome</keyword>
<evidence type="ECO:0000256" key="1">
    <source>
        <dbReference type="ARBA" id="ARBA00010652"/>
    </source>
</evidence>
<proteinExistence type="inferred from homology"/>
<feature type="domain" description="PPE" evidence="3">
    <location>
        <begin position="9"/>
        <end position="158"/>
    </location>
</feature>
<comment type="caution">
    <text evidence="4">The sequence shown here is derived from an EMBL/GenBank/DDBJ whole genome shotgun (WGS) entry which is preliminary data.</text>
</comment>
<dbReference type="Pfam" id="PF00823">
    <property type="entry name" value="PPE"/>
    <property type="match status" value="1"/>
</dbReference>
<sequence>MPIDPLIGPGETLAIQLHSGIGSGPMVDTSTAYSTLAEALSNGAANSDGTMDGMQNIWKGPSANRAEAAFRNHATWVRQQALNSYTAANQAAMAAESFNITLALTPPPESFSGLRTLITGLAANPTPATTPVLIGAVGALGALNAQAVSAYSGYAAAIGDIVGGLPEIPQPAPSIVNTTRPGPDGPGPGPGPGGPGPGPSGPGSTPGKTDPGGSTDPGGANDPGGTSKPGTDPTQSTSDPTQTGTQQPGDTGDNPTGTDPQQPADVQDSLPDNEMGGPDNGFPLDRGDLADSSYSGDTSELGTGLGAYAAYSMSGGGLGSMAGSATGFRMPSNWGRMTGGRAFGAGTGLAEPEPALQRRGVTAPQAQKRRKREEEEKRKSVKVSGKVFVPGEFDEVPELEQPPAIGVLEYDLDPLWDESSEDDADLIGVLDHDDDWSSTDERSR</sequence>
<accession>A0A7K0DR47</accession>
<dbReference type="SUPFAM" id="SSF140459">
    <property type="entry name" value="PE/PPE dimer-like"/>
    <property type="match status" value="1"/>
</dbReference>
<evidence type="ECO:0000313" key="5">
    <source>
        <dbReference type="Proteomes" id="UP000431401"/>
    </source>
</evidence>
<feature type="compositionally biased region" description="Pro residues" evidence="2">
    <location>
        <begin position="183"/>
        <end position="200"/>
    </location>
</feature>
<comment type="similarity">
    <text evidence="1">Belongs to the mycobacterial PPE family.</text>
</comment>
<organism evidence="4 5">
    <name type="scientific">Nocardia aurantia</name>
    <dbReference type="NCBI Taxonomy" id="2585199"/>
    <lineage>
        <taxon>Bacteria</taxon>
        <taxon>Bacillati</taxon>
        <taxon>Actinomycetota</taxon>
        <taxon>Actinomycetes</taxon>
        <taxon>Mycobacteriales</taxon>
        <taxon>Nocardiaceae</taxon>
        <taxon>Nocardia</taxon>
    </lineage>
</organism>
<gene>
    <name evidence="4" type="ORF">NRB56_38230</name>
</gene>
<feature type="compositionally biased region" description="Gly residues" evidence="2">
    <location>
        <begin position="337"/>
        <end position="347"/>
    </location>
</feature>
<feature type="region of interest" description="Disordered" evidence="2">
    <location>
        <begin position="419"/>
        <end position="444"/>
    </location>
</feature>
<reference evidence="4 5" key="1">
    <citation type="submission" date="2019-10" db="EMBL/GenBank/DDBJ databases">
        <title>Nocardia macrotermitis sp. nov. and Nocardia aurantia sp. nov., isolated from the gut of fungus growing-termite Macrotermes natalensis.</title>
        <authorList>
            <person name="Benndorf R."/>
            <person name="Schwitalla J."/>
            <person name="Martin K."/>
            <person name="De Beer W."/>
            <person name="Kaster A.-K."/>
            <person name="Vollmers J."/>
            <person name="Poulsen M."/>
            <person name="Beemelmanns C."/>
        </authorList>
    </citation>
    <scope>NUCLEOTIDE SEQUENCE [LARGE SCALE GENOMIC DNA]</scope>
    <source>
        <strain evidence="4 5">RB56</strain>
    </source>
</reference>